<feature type="domain" description="Cadherin" evidence="19">
    <location>
        <begin position="456"/>
        <end position="561"/>
    </location>
</feature>
<keyword evidence="10" id="KW-0965">Cell junction</keyword>
<evidence type="ECO:0000256" key="8">
    <source>
        <dbReference type="ARBA" id="ARBA00022837"/>
    </source>
</evidence>
<dbReference type="OMA" id="VTICRHE"/>
<dbReference type="Ensembl" id="ENSKMAT00000019161.1">
    <property type="protein sequence ID" value="ENSKMAP00000018900.1"/>
    <property type="gene ID" value="ENSKMAG00000014058.1"/>
</dbReference>
<sequence>MANVLTFTFLFAVSLTSRVESCSISSSPYVLVPQTIPAGYQVTKVTAVGCDPNSLRLTVKDPSFAVQGDGALTALTPVSMAFGERTFSVSAQDDNGPGGEMEVHLVCQETQKKTNQNGEVLLKRTKRRWGPAPINIRENDQGPFPKFVETLVSDSAVNHSVFYTLSGYGAADSPFEVFILDEDNGDLSVTRALDREEISIYTLKVSAKDKTTHQERDEPLNFQIVVDDDNDNAPEFKGLLQLSVSEQTKGAVVGMVQAADRDDQNTDHAKFQFRLLSHTAYFNINPETGVITTIANTLDRETEDKHMVTIEVKDLKGTEGGLSNTATATIALLDINDNPPTFTKTAYTATVPENEKDKLILRIPVEDKDLPDTPNWISKFVIRKGNENGDFRIERDPKTNDGLLYVAKPLNYEKSKNVKLEILARNQAELNGTTAQWLSVPVDVAVTDVDEGPEFSPLNMRIKVKENTPNGTVIGTYKALDPETQKSDGIMYYKISDPGMWVNLDKNTGELKVANTIDRESDLVQDGLYNISVRAVDSSTKSGVGMVTLVIEDVNDNQPVIPSHLVLCEDKTDQLGSVLVVAEDRDLSPFSSPFSFNLLPEYKDAWSVELFNATAATLKQVQKLPRGMHEVPLIVKDLQGFGEKQTVKVTICQCQNGVCMAKKSGVALGPMGALALFLPLLLLLLLFLVLALFCLTKPDKIELEDAGYGAGILLPSNTEAPGEEVDSSLIIGTSMGIDQAGKSSIKGSTANMGWLQNKSMSTMGGQSMHDFGYQTGMTTTNVEEFSSGQYGQYGQYGQLLGNGMEYREHGQDNTFYETYRTNELILQQKIFSMGTEGEERFAEDVIHSYKFEGAGSDAGSVGCCSDYGGEKESFAFLDSLGPKFKSLADVCTKS</sequence>
<dbReference type="CDD" id="cd11304">
    <property type="entry name" value="Cadherin_repeat"/>
    <property type="match status" value="4"/>
</dbReference>
<dbReference type="PROSITE" id="PS50268">
    <property type="entry name" value="CADHERIN_2"/>
    <property type="match status" value="4"/>
</dbReference>
<dbReference type="GO" id="GO:0007156">
    <property type="term" value="P:homophilic cell adhesion via plasma membrane adhesion molecules"/>
    <property type="evidence" value="ECO:0007669"/>
    <property type="project" value="InterPro"/>
</dbReference>
<dbReference type="GO" id="GO:0034332">
    <property type="term" value="P:adherens junction organization"/>
    <property type="evidence" value="ECO:0007669"/>
    <property type="project" value="TreeGrafter"/>
</dbReference>
<dbReference type="Gene3D" id="2.60.40.60">
    <property type="entry name" value="Cadherins"/>
    <property type="match status" value="6"/>
</dbReference>
<reference evidence="20" key="1">
    <citation type="submission" date="2025-08" db="UniProtKB">
        <authorList>
            <consortium name="Ensembl"/>
        </authorList>
    </citation>
    <scope>IDENTIFICATION</scope>
</reference>
<dbReference type="GO" id="GO:0008013">
    <property type="term" value="F:beta-catenin binding"/>
    <property type="evidence" value="ECO:0007669"/>
    <property type="project" value="TreeGrafter"/>
</dbReference>
<evidence type="ECO:0000256" key="4">
    <source>
        <dbReference type="ARBA" id="ARBA00022692"/>
    </source>
</evidence>
<dbReference type="SMART" id="SM01055">
    <property type="entry name" value="Cadherin_pro"/>
    <property type="match status" value="1"/>
</dbReference>
<evidence type="ECO:0000256" key="6">
    <source>
        <dbReference type="ARBA" id="ARBA00022729"/>
    </source>
</evidence>
<dbReference type="SMART" id="SM00112">
    <property type="entry name" value="CA"/>
    <property type="match status" value="4"/>
</dbReference>
<dbReference type="FunFam" id="2.60.40.60:FF:000027">
    <property type="entry name" value="Cadherin 2"/>
    <property type="match status" value="1"/>
</dbReference>
<keyword evidence="8 14" id="KW-0106">Calcium</keyword>
<dbReference type="OrthoDB" id="6079678at2759"/>
<keyword evidence="9 15" id="KW-0130">Cell adhesion</keyword>
<keyword evidence="12 17" id="KW-0472">Membrane</keyword>
<dbReference type="GO" id="GO:0000902">
    <property type="term" value="P:cell morphogenesis"/>
    <property type="evidence" value="ECO:0007669"/>
    <property type="project" value="TreeGrafter"/>
</dbReference>
<comment type="function">
    <text evidence="16">A component of desmosome cell-cell junctions which are required for positive regulation of cellular adhesion. Involved in the interaction of plaque proteins and intermediate filaments mediating cell-cell adhesion.</text>
</comment>
<evidence type="ECO:0000256" key="11">
    <source>
        <dbReference type="ARBA" id="ARBA00022989"/>
    </source>
</evidence>
<name>A0A3Q3AR77_KRYMA</name>
<dbReference type="PANTHER" id="PTHR24027">
    <property type="entry name" value="CADHERIN-23"/>
    <property type="match status" value="1"/>
</dbReference>
<dbReference type="PROSITE" id="PS00232">
    <property type="entry name" value="CADHERIN_1"/>
    <property type="match status" value="2"/>
</dbReference>
<evidence type="ECO:0000256" key="7">
    <source>
        <dbReference type="ARBA" id="ARBA00022737"/>
    </source>
</evidence>
<dbReference type="GO" id="GO:0005509">
    <property type="term" value="F:calcium ion binding"/>
    <property type="evidence" value="ECO:0007669"/>
    <property type="project" value="UniProtKB-UniRule"/>
</dbReference>
<dbReference type="FunFam" id="2.60.40.60:FF:000011">
    <property type="entry name" value="Cadherin 1"/>
    <property type="match status" value="1"/>
</dbReference>
<dbReference type="PRINTS" id="PR01818">
    <property type="entry name" value="DESMOCADHERN"/>
</dbReference>
<evidence type="ECO:0000256" key="2">
    <source>
        <dbReference type="ARBA" id="ARBA00004568"/>
    </source>
</evidence>
<dbReference type="RefSeq" id="XP_017278035.1">
    <property type="nucleotide sequence ID" value="XM_017422546.1"/>
</dbReference>
<dbReference type="InterPro" id="IPR014868">
    <property type="entry name" value="Cadherin_pro_dom"/>
</dbReference>
<evidence type="ECO:0000256" key="10">
    <source>
        <dbReference type="ARBA" id="ARBA00022949"/>
    </source>
</evidence>
<dbReference type="GO" id="GO:0060027">
    <property type="term" value="P:convergent extension involved in gastrulation"/>
    <property type="evidence" value="ECO:0007669"/>
    <property type="project" value="UniProtKB-ARBA"/>
</dbReference>
<dbReference type="GO" id="GO:0016339">
    <property type="term" value="P:calcium-dependent cell-cell adhesion via plasma membrane cell adhesion molecules"/>
    <property type="evidence" value="ECO:0007669"/>
    <property type="project" value="TreeGrafter"/>
</dbReference>
<keyword evidence="21" id="KW-1185">Reference proteome</keyword>
<comment type="subcellular location">
    <subcellularLocation>
        <location evidence="2">Cell junction</location>
        <location evidence="2">Desmosome</location>
    </subcellularLocation>
    <subcellularLocation>
        <location evidence="1 15">Cell membrane</location>
        <topology evidence="1 15">Single-pass type I membrane protein</topology>
    </subcellularLocation>
</comment>
<keyword evidence="7" id="KW-0677">Repeat</keyword>
<dbReference type="InterPro" id="IPR027397">
    <property type="entry name" value="Catenin-bd_sf"/>
</dbReference>
<dbReference type="InterPro" id="IPR039808">
    <property type="entry name" value="Cadherin"/>
</dbReference>
<dbReference type="InterPro" id="IPR009122">
    <property type="entry name" value="Desmosomal_cadherin"/>
</dbReference>
<organism evidence="20 21">
    <name type="scientific">Kryptolebias marmoratus</name>
    <name type="common">Mangrove killifish</name>
    <name type="synonym">Rivulus marmoratus</name>
    <dbReference type="NCBI Taxonomy" id="37003"/>
    <lineage>
        <taxon>Eukaryota</taxon>
        <taxon>Metazoa</taxon>
        <taxon>Chordata</taxon>
        <taxon>Craniata</taxon>
        <taxon>Vertebrata</taxon>
        <taxon>Euteleostomi</taxon>
        <taxon>Actinopterygii</taxon>
        <taxon>Neopterygii</taxon>
        <taxon>Teleostei</taxon>
        <taxon>Neoteleostei</taxon>
        <taxon>Acanthomorphata</taxon>
        <taxon>Ovalentaria</taxon>
        <taxon>Atherinomorphae</taxon>
        <taxon>Cyprinodontiformes</taxon>
        <taxon>Rivulidae</taxon>
        <taxon>Kryptolebias</taxon>
    </lineage>
</organism>
<dbReference type="Pfam" id="PF00028">
    <property type="entry name" value="Cadherin"/>
    <property type="match status" value="4"/>
</dbReference>
<feature type="chain" id="PRO_5018626329" evidence="18">
    <location>
        <begin position="22"/>
        <end position="894"/>
    </location>
</feature>
<evidence type="ECO:0000259" key="19">
    <source>
        <dbReference type="PROSITE" id="PS50268"/>
    </source>
</evidence>
<protein>
    <submittedName>
        <fullName evidence="20">Desmocollin 1</fullName>
    </submittedName>
</protein>
<dbReference type="AlphaFoldDB" id="A0A3Q3AR77"/>
<dbReference type="Pfam" id="PF01049">
    <property type="entry name" value="CADH_Y-type_LIR"/>
    <property type="match status" value="1"/>
</dbReference>
<feature type="domain" description="Cadherin" evidence="19">
    <location>
        <begin position="343"/>
        <end position="455"/>
    </location>
</feature>
<dbReference type="GO" id="GO:0044331">
    <property type="term" value="P:cell-cell adhesion mediated by cadherin"/>
    <property type="evidence" value="ECO:0007669"/>
    <property type="project" value="TreeGrafter"/>
</dbReference>
<dbReference type="PRINTS" id="PR00205">
    <property type="entry name" value="CADHERIN"/>
</dbReference>
<proteinExistence type="predicted"/>
<keyword evidence="3" id="KW-1003">Cell membrane</keyword>
<evidence type="ECO:0000256" key="12">
    <source>
        <dbReference type="ARBA" id="ARBA00023136"/>
    </source>
</evidence>
<dbReference type="InterPro" id="IPR000233">
    <property type="entry name" value="Cadherin_Y-type_LIR"/>
</dbReference>
<feature type="transmembrane region" description="Helical" evidence="17">
    <location>
        <begin position="671"/>
        <end position="695"/>
    </location>
</feature>
<dbReference type="KEGG" id="kmr:108239669"/>
<evidence type="ECO:0000256" key="13">
    <source>
        <dbReference type="ARBA" id="ARBA00023180"/>
    </source>
</evidence>
<feature type="signal peptide" evidence="18">
    <location>
        <begin position="1"/>
        <end position="21"/>
    </location>
</feature>
<keyword evidence="6 18" id="KW-0732">Signal</keyword>
<evidence type="ECO:0000313" key="21">
    <source>
        <dbReference type="Proteomes" id="UP000264800"/>
    </source>
</evidence>
<evidence type="ECO:0000256" key="9">
    <source>
        <dbReference type="ARBA" id="ARBA00022889"/>
    </source>
</evidence>
<dbReference type="GO" id="GO:0016477">
    <property type="term" value="P:cell migration"/>
    <property type="evidence" value="ECO:0007669"/>
    <property type="project" value="TreeGrafter"/>
</dbReference>
<dbReference type="SUPFAM" id="SSF49313">
    <property type="entry name" value="Cadherin-like"/>
    <property type="match status" value="6"/>
</dbReference>
<evidence type="ECO:0000256" key="3">
    <source>
        <dbReference type="ARBA" id="ARBA00022475"/>
    </source>
</evidence>
<dbReference type="InterPro" id="IPR015919">
    <property type="entry name" value="Cadherin-like_sf"/>
</dbReference>
<evidence type="ECO:0000256" key="14">
    <source>
        <dbReference type="PROSITE-ProRule" id="PRU00043"/>
    </source>
</evidence>
<feature type="domain" description="Cadherin" evidence="19">
    <location>
        <begin position="154"/>
        <end position="236"/>
    </location>
</feature>
<evidence type="ECO:0000256" key="15">
    <source>
        <dbReference type="RuleBase" id="RU003318"/>
    </source>
</evidence>
<dbReference type="GO" id="GO:0045296">
    <property type="term" value="F:cadherin binding"/>
    <property type="evidence" value="ECO:0007669"/>
    <property type="project" value="TreeGrafter"/>
</dbReference>
<evidence type="ECO:0000256" key="1">
    <source>
        <dbReference type="ARBA" id="ARBA00004251"/>
    </source>
</evidence>
<dbReference type="GO" id="GO:0007043">
    <property type="term" value="P:cell-cell junction assembly"/>
    <property type="evidence" value="ECO:0007669"/>
    <property type="project" value="TreeGrafter"/>
</dbReference>
<dbReference type="GO" id="GO:0016342">
    <property type="term" value="C:catenin complex"/>
    <property type="evidence" value="ECO:0007669"/>
    <property type="project" value="TreeGrafter"/>
</dbReference>
<reference evidence="20" key="2">
    <citation type="submission" date="2025-09" db="UniProtKB">
        <authorList>
            <consortium name="Ensembl"/>
        </authorList>
    </citation>
    <scope>IDENTIFICATION</scope>
</reference>
<dbReference type="PANTHER" id="PTHR24027:SF78">
    <property type="entry name" value="CADHERIN-LIKE PROTEIN 26"/>
    <property type="match status" value="1"/>
</dbReference>
<dbReference type="Pfam" id="PF08758">
    <property type="entry name" value="Cadherin_pro"/>
    <property type="match status" value="1"/>
</dbReference>
<feature type="domain" description="Cadherin" evidence="19">
    <location>
        <begin position="250"/>
        <end position="342"/>
    </location>
</feature>
<keyword evidence="4 15" id="KW-0812">Transmembrane</keyword>
<evidence type="ECO:0000313" key="20">
    <source>
        <dbReference type="Ensembl" id="ENSKMAP00000018900.1"/>
    </source>
</evidence>
<dbReference type="InterPro" id="IPR002126">
    <property type="entry name" value="Cadherin-like_dom"/>
</dbReference>
<dbReference type="STRING" id="37003.ENSKMAP00000018900"/>
<dbReference type="GO" id="GO:0030057">
    <property type="term" value="C:desmosome"/>
    <property type="evidence" value="ECO:0007669"/>
    <property type="project" value="UniProtKB-SubCell"/>
</dbReference>
<evidence type="ECO:0000256" key="16">
    <source>
        <dbReference type="RuleBase" id="RU004358"/>
    </source>
</evidence>
<dbReference type="GeneID" id="108239669"/>
<keyword evidence="11 17" id="KW-1133">Transmembrane helix</keyword>
<dbReference type="Gene3D" id="4.10.900.10">
    <property type="entry name" value="TCF3-CBD (Catenin binding domain)"/>
    <property type="match status" value="1"/>
</dbReference>
<dbReference type="InterPro" id="IPR020894">
    <property type="entry name" value="Cadherin_CS"/>
</dbReference>
<dbReference type="GO" id="GO:0005912">
    <property type="term" value="C:adherens junction"/>
    <property type="evidence" value="ECO:0007669"/>
    <property type="project" value="TreeGrafter"/>
</dbReference>
<dbReference type="Proteomes" id="UP000264800">
    <property type="component" value="Unplaced"/>
</dbReference>
<dbReference type="FunFam" id="2.60.40.60:FF:000019">
    <property type="entry name" value="Cadherin 2"/>
    <property type="match status" value="1"/>
</dbReference>
<keyword evidence="5" id="KW-0479">Metal-binding</keyword>
<accession>A0A3Q3AR77</accession>
<evidence type="ECO:0000256" key="18">
    <source>
        <dbReference type="SAM" id="SignalP"/>
    </source>
</evidence>
<keyword evidence="13" id="KW-0325">Glycoprotein</keyword>
<dbReference type="GeneTree" id="ENSGT01030000234624"/>
<evidence type="ECO:0000256" key="5">
    <source>
        <dbReference type="ARBA" id="ARBA00022723"/>
    </source>
</evidence>
<evidence type="ECO:0000256" key="17">
    <source>
        <dbReference type="SAM" id="Phobius"/>
    </source>
</evidence>